<keyword evidence="3" id="KW-1185">Reference proteome</keyword>
<feature type="compositionally biased region" description="Basic and acidic residues" evidence="1">
    <location>
        <begin position="114"/>
        <end position="126"/>
    </location>
</feature>
<comment type="caution">
    <text evidence="2">The sequence shown here is derived from an EMBL/GenBank/DDBJ whole genome shotgun (WGS) entry which is preliminary data.</text>
</comment>
<sequence>MDSSQFDGLVRKGPVDTLPIPDAARQLEAVARYVAQAQEDLTEREKDGDSPALDPERALAFAQTAGAISLTDAHGDTVAVVVSPAVLAVLEDALGLLQGRLDEQQGTAAPLTTDELRDQLDGRMSS</sequence>
<dbReference type="Proteomes" id="UP000632289">
    <property type="component" value="Unassembled WGS sequence"/>
</dbReference>
<evidence type="ECO:0000313" key="3">
    <source>
        <dbReference type="Proteomes" id="UP000632289"/>
    </source>
</evidence>
<feature type="region of interest" description="Disordered" evidence="1">
    <location>
        <begin position="101"/>
        <end position="126"/>
    </location>
</feature>
<accession>A0A927F090</accession>
<evidence type="ECO:0000256" key="1">
    <source>
        <dbReference type="SAM" id="MobiDB-lite"/>
    </source>
</evidence>
<reference evidence="2" key="1">
    <citation type="submission" date="2020-09" db="EMBL/GenBank/DDBJ databases">
        <title>Secondary metabolite and genome analysis of marine Streptomyces chumphonensis KK1-2T.</title>
        <authorList>
            <person name="Phongsopitanun W."/>
            <person name="Kanchanasin P."/>
            <person name="Pittayakhajonwut P."/>
            <person name="Suwanborirux K."/>
            <person name="Tanasupawat S."/>
        </authorList>
    </citation>
    <scope>NUCLEOTIDE SEQUENCE</scope>
    <source>
        <strain evidence="2">KK1-2</strain>
    </source>
</reference>
<proteinExistence type="predicted"/>
<dbReference type="EMBL" id="JACXYU010000004">
    <property type="protein sequence ID" value="MBD3931986.1"/>
    <property type="molecule type" value="Genomic_DNA"/>
</dbReference>
<dbReference type="RefSeq" id="WP_191209293.1">
    <property type="nucleotide sequence ID" value="NZ_BAABKL010000036.1"/>
</dbReference>
<dbReference type="AlphaFoldDB" id="A0A927F090"/>
<evidence type="ECO:0000313" key="2">
    <source>
        <dbReference type="EMBL" id="MBD3931986.1"/>
    </source>
</evidence>
<protein>
    <submittedName>
        <fullName evidence="2">Uncharacterized protein</fullName>
    </submittedName>
</protein>
<name>A0A927F090_9ACTN</name>
<organism evidence="2 3">
    <name type="scientific">Streptomyces chumphonensis</name>
    <dbReference type="NCBI Taxonomy" id="1214925"/>
    <lineage>
        <taxon>Bacteria</taxon>
        <taxon>Bacillati</taxon>
        <taxon>Actinomycetota</taxon>
        <taxon>Actinomycetes</taxon>
        <taxon>Kitasatosporales</taxon>
        <taxon>Streptomycetaceae</taxon>
        <taxon>Streptomyces</taxon>
    </lineage>
</organism>
<gene>
    <name evidence="2" type="ORF">IF129_10500</name>
</gene>